<dbReference type="Gene3D" id="3.40.1550.10">
    <property type="entry name" value="CheC-like"/>
    <property type="match status" value="1"/>
</dbReference>
<dbReference type="STRING" id="90241.B0682_00095"/>
<dbReference type="AlphaFoldDB" id="A0A1T0CK20"/>
<comment type="caution">
    <text evidence="4">The sequence shown here is derived from an EMBL/GenBank/DDBJ whole genome shotgun (WGS) entry which is preliminary data.</text>
</comment>
<dbReference type="EMBL" id="MUYT01000001">
    <property type="protein sequence ID" value="OOS22675.1"/>
    <property type="molecule type" value="Genomic_DNA"/>
</dbReference>
<reference evidence="4 5" key="1">
    <citation type="submission" date="2017-02" db="EMBL/GenBank/DDBJ databases">
        <title>Draft genome sequence of Moraxella lincolnii CCUG 9405T type strain.</title>
        <authorList>
            <person name="Salva-Serra F."/>
            <person name="Engstrom-Jakobsson H."/>
            <person name="Thorell K."/>
            <person name="Jaen-Luchoro D."/>
            <person name="Gonzales-Siles L."/>
            <person name="Karlsson R."/>
            <person name="Yazdan S."/>
            <person name="Boulund F."/>
            <person name="Johnning A."/>
            <person name="Engstrand L."/>
            <person name="Kristiansson E."/>
            <person name="Moore E."/>
        </authorList>
    </citation>
    <scope>NUCLEOTIDE SEQUENCE [LARGE SCALE GENOMIC DNA]</scope>
    <source>
        <strain evidence="4 5">CCUG 9405</strain>
    </source>
</reference>
<keyword evidence="2" id="KW-0472">Membrane</keyword>
<dbReference type="RefSeq" id="WP_078306080.1">
    <property type="nucleotide sequence ID" value="NZ_MUYT01000001.1"/>
</dbReference>
<gene>
    <name evidence="4" type="ORF">B0682_00095</name>
</gene>
<dbReference type="OrthoDB" id="9788100at2"/>
<dbReference type="InterPro" id="IPR028051">
    <property type="entry name" value="CheX-like_dom"/>
</dbReference>
<evidence type="ECO:0000256" key="2">
    <source>
        <dbReference type="SAM" id="Phobius"/>
    </source>
</evidence>
<keyword evidence="2" id="KW-0812">Transmembrane</keyword>
<dbReference type="InterPro" id="IPR028976">
    <property type="entry name" value="CheC-like_sf"/>
</dbReference>
<protein>
    <submittedName>
        <fullName evidence="4">Chemotaxis protein CheX</fullName>
    </submittedName>
</protein>
<sequence>MVKAEKLGVFITSVMAFFMQVGYPLEEIGTPYISSNTDISVYDYTGIISITGPLKGSVFVSAPSNLLREVLKVMHEPDTTITLMKDLVGEIANTIAGNARTEFGSEFIISTPKVVDGLPPASYLPKDRRSYIIPFRWRGMPGVIGISVT</sequence>
<evidence type="ECO:0000313" key="5">
    <source>
        <dbReference type="Proteomes" id="UP000191094"/>
    </source>
</evidence>
<dbReference type="CDD" id="cd17906">
    <property type="entry name" value="CheX"/>
    <property type="match status" value="1"/>
</dbReference>
<dbReference type="SUPFAM" id="SSF103039">
    <property type="entry name" value="CheC-like"/>
    <property type="match status" value="1"/>
</dbReference>
<dbReference type="InterPro" id="IPR038756">
    <property type="entry name" value="CheX-like"/>
</dbReference>
<keyword evidence="5" id="KW-1185">Reference proteome</keyword>
<dbReference type="Proteomes" id="UP000191094">
    <property type="component" value="Unassembled WGS sequence"/>
</dbReference>
<evidence type="ECO:0000256" key="1">
    <source>
        <dbReference type="ARBA" id="ARBA00022500"/>
    </source>
</evidence>
<dbReference type="PANTHER" id="PTHR39452">
    <property type="entry name" value="CHEY-P PHOSPHATASE CHEX"/>
    <property type="match status" value="1"/>
</dbReference>
<evidence type="ECO:0000313" key="4">
    <source>
        <dbReference type="EMBL" id="OOS22675.1"/>
    </source>
</evidence>
<accession>A0A1T0CK20</accession>
<dbReference type="PANTHER" id="PTHR39452:SF1">
    <property type="entry name" value="CHEY-P PHOSPHATASE CHEX"/>
    <property type="match status" value="1"/>
</dbReference>
<keyword evidence="2" id="KW-1133">Transmembrane helix</keyword>
<name>A0A1T0CK20_9GAMM</name>
<dbReference type="GO" id="GO:0006935">
    <property type="term" value="P:chemotaxis"/>
    <property type="evidence" value="ECO:0007669"/>
    <property type="project" value="UniProtKB-KW"/>
</dbReference>
<dbReference type="Pfam" id="PF13690">
    <property type="entry name" value="CheX"/>
    <property type="match status" value="1"/>
</dbReference>
<feature type="transmembrane region" description="Helical" evidence="2">
    <location>
        <begin position="7"/>
        <end position="25"/>
    </location>
</feature>
<keyword evidence="1" id="KW-0145">Chemotaxis</keyword>
<organism evidence="4 5">
    <name type="scientific">Lwoffella lincolnii</name>
    <dbReference type="NCBI Taxonomy" id="90241"/>
    <lineage>
        <taxon>Bacteria</taxon>
        <taxon>Pseudomonadati</taxon>
        <taxon>Pseudomonadota</taxon>
        <taxon>Gammaproteobacteria</taxon>
        <taxon>Moraxellales</taxon>
        <taxon>Moraxellaceae</taxon>
        <taxon>Lwoffella</taxon>
    </lineage>
</organism>
<feature type="domain" description="Chemotaxis phosphatase CheX-like" evidence="3">
    <location>
        <begin position="44"/>
        <end position="135"/>
    </location>
</feature>
<proteinExistence type="predicted"/>
<evidence type="ECO:0000259" key="3">
    <source>
        <dbReference type="Pfam" id="PF13690"/>
    </source>
</evidence>